<name>A0ABT9PH63_9ACTO</name>
<evidence type="ECO:0000313" key="4">
    <source>
        <dbReference type="Proteomes" id="UP001230145"/>
    </source>
</evidence>
<keyword evidence="1" id="KW-1133">Transmembrane helix</keyword>
<reference evidence="3 4" key="1">
    <citation type="submission" date="2023-07" db="EMBL/GenBank/DDBJ databases">
        <title>Sequencing the genomes of 1000 actinobacteria strains.</title>
        <authorList>
            <person name="Klenk H.-P."/>
        </authorList>
    </citation>
    <scope>NUCLEOTIDE SEQUENCE [LARGE SCALE GENOMIC DNA]</scope>
    <source>
        <strain evidence="3 4">DSM 19515</strain>
    </source>
</reference>
<organism evidence="3 4">
    <name type="scientific">Trueperella abortisuis</name>
    <dbReference type="NCBI Taxonomy" id="445930"/>
    <lineage>
        <taxon>Bacteria</taxon>
        <taxon>Bacillati</taxon>
        <taxon>Actinomycetota</taxon>
        <taxon>Actinomycetes</taxon>
        <taxon>Actinomycetales</taxon>
        <taxon>Actinomycetaceae</taxon>
        <taxon>Trueperella</taxon>
    </lineage>
</organism>
<evidence type="ECO:0000313" key="3">
    <source>
        <dbReference type="EMBL" id="MDP9832054.1"/>
    </source>
</evidence>
<accession>A0ABT9PH63</accession>
<comment type="caution">
    <text evidence="3">The sequence shown here is derived from an EMBL/GenBank/DDBJ whole genome shotgun (WGS) entry which is preliminary data.</text>
</comment>
<protein>
    <submittedName>
        <fullName evidence="3">Flp pilus assembly protein TadG</fullName>
    </submittedName>
</protein>
<evidence type="ECO:0000259" key="2">
    <source>
        <dbReference type="Pfam" id="PF07811"/>
    </source>
</evidence>
<proteinExistence type="predicted"/>
<evidence type="ECO:0000256" key="1">
    <source>
        <dbReference type="SAM" id="Phobius"/>
    </source>
</evidence>
<gene>
    <name evidence="3" type="ORF">J2S45_000733</name>
</gene>
<feature type="domain" description="TadE-like" evidence="2">
    <location>
        <begin position="12"/>
        <end position="54"/>
    </location>
</feature>
<dbReference type="Pfam" id="PF07811">
    <property type="entry name" value="TadE"/>
    <property type="match status" value="1"/>
</dbReference>
<feature type="transmembrane region" description="Helical" evidence="1">
    <location>
        <begin position="18"/>
        <end position="41"/>
    </location>
</feature>
<keyword evidence="4" id="KW-1185">Reference proteome</keyword>
<dbReference type="Proteomes" id="UP001230145">
    <property type="component" value="Unassembled WGS sequence"/>
</dbReference>
<dbReference type="RefSeq" id="WP_270974690.1">
    <property type="nucleotide sequence ID" value="NZ_CP133407.1"/>
</dbReference>
<dbReference type="InterPro" id="IPR012495">
    <property type="entry name" value="TadE-like_dom"/>
</dbReference>
<sequence length="122" mass="12276">MRSSACSTSEAGNATVGFVASVGLLLMVAYTIIAAGLGWYVHTIATDAAMEGARVGAAAHSAEVAQARTRELISAALAPAYAGDVAASVTSTGIEVVVRAPVPGAGFLGENMIEVRARAVRE</sequence>
<keyword evidence="1" id="KW-0812">Transmembrane</keyword>
<keyword evidence="1" id="KW-0472">Membrane</keyword>
<dbReference type="EMBL" id="JAUSQL010000001">
    <property type="protein sequence ID" value="MDP9832054.1"/>
    <property type="molecule type" value="Genomic_DNA"/>
</dbReference>